<evidence type="ECO:0000256" key="1">
    <source>
        <dbReference type="ARBA" id="ARBA00022884"/>
    </source>
</evidence>
<dbReference type="EMBL" id="KQ964965">
    <property type="protein sequence ID" value="KXN65152.1"/>
    <property type="molecule type" value="Genomic_DNA"/>
</dbReference>
<dbReference type="InterPro" id="IPR035979">
    <property type="entry name" value="RBD_domain_sf"/>
</dbReference>
<keyword evidence="1" id="KW-0694">RNA-binding</keyword>
<dbReference type="Gene3D" id="3.30.70.330">
    <property type="match status" value="1"/>
</dbReference>
<dbReference type="Proteomes" id="UP000070444">
    <property type="component" value="Unassembled WGS sequence"/>
</dbReference>
<dbReference type="SUPFAM" id="SSF54928">
    <property type="entry name" value="RNA-binding domain, RBD"/>
    <property type="match status" value="1"/>
</dbReference>
<dbReference type="PANTHER" id="PTHR48029">
    <property type="entry name" value="NUCLEOLAR PROTEIN 8"/>
    <property type="match status" value="1"/>
</dbReference>
<evidence type="ECO:0008006" key="4">
    <source>
        <dbReference type="Google" id="ProtNLM"/>
    </source>
</evidence>
<protein>
    <recommendedName>
        <fullName evidence="4">RRM domain-containing protein</fullName>
    </recommendedName>
</protein>
<evidence type="ECO:0000313" key="3">
    <source>
        <dbReference type="Proteomes" id="UP000070444"/>
    </source>
</evidence>
<name>A0A137NR09_CONC2</name>
<proteinExistence type="predicted"/>
<accession>A0A137NR09</accession>
<dbReference type="STRING" id="796925.A0A137NR09"/>
<dbReference type="AlphaFoldDB" id="A0A137NR09"/>
<sequence>MTEVAQVPSSSNLPNTEDLPTEKRLYIGGLSSQLTSTEIEEKFSRFGKITKNLEISQKFQILSTLNGSNWKGSKLKIQEAKPSNFERITNERVNVDSSDDKDKKIRKRIMFEHSKDFNLVNVDNYEANTVII</sequence>
<keyword evidence="3" id="KW-1185">Reference proteome</keyword>
<gene>
    <name evidence="2" type="ORF">CONCODRAFT_74445</name>
</gene>
<organism evidence="2 3">
    <name type="scientific">Conidiobolus coronatus (strain ATCC 28846 / CBS 209.66 / NRRL 28638)</name>
    <name type="common">Delacroixia coronata</name>
    <dbReference type="NCBI Taxonomy" id="796925"/>
    <lineage>
        <taxon>Eukaryota</taxon>
        <taxon>Fungi</taxon>
        <taxon>Fungi incertae sedis</taxon>
        <taxon>Zoopagomycota</taxon>
        <taxon>Entomophthoromycotina</taxon>
        <taxon>Entomophthoromycetes</taxon>
        <taxon>Entomophthorales</taxon>
        <taxon>Ancylistaceae</taxon>
        <taxon>Conidiobolus</taxon>
    </lineage>
</organism>
<dbReference type="InterPro" id="IPR012677">
    <property type="entry name" value="Nucleotide-bd_a/b_plait_sf"/>
</dbReference>
<dbReference type="OrthoDB" id="21643at2759"/>
<reference evidence="2 3" key="1">
    <citation type="journal article" date="2015" name="Genome Biol. Evol.">
        <title>Phylogenomic analyses indicate that early fungi evolved digesting cell walls of algal ancestors of land plants.</title>
        <authorList>
            <person name="Chang Y."/>
            <person name="Wang S."/>
            <person name="Sekimoto S."/>
            <person name="Aerts A.L."/>
            <person name="Choi C."/>
            <person name="Clum A."/>
            <person name="LaButti K.M."/>
            <person name="Lindquist E.A."/>
            <person name="Yee Ngan C."/>
            <person name="Ohm R.A."/>
            <person name="Salamov A.A."/>
            <person name="Grigoriev I.V."/>
            <person name="Spatafora J.W."/>
            <person name="Berbee M.L."/>
        </authorList>
    </citation>
    <scope>NUCLEOTIDE SEQUENCE [LARGE SCALE GENOMIC DNA]</scope>
    <source>
        <strain evidence="2 3">NRRL 28638</strain>
    </source>
</reference>
<dbReference type="GO" id="GO:0003723">
    <property type="term" value="F:RNA binding"/>
    <property type="evidence" value="ECO:0007669"/>
    <property type="project" value="UniProtKB-KW"/>
</dbReference>
<evidence type="ECO:0000313" key="2">
    <source>
        <dbReference type="EMBL" id="KXN65152.1"/>
    </source>
</evidence>
<dbReference type="PANTHER" id="PTHR48029:SF1">
    <property type="entry name" value="NUCLEOLAR PROTEIN 8"/>
    <property type="match status" value="1"/>
</dbReference>